<evidence type="ECO:0000259" key="1">
    <source>
        <dbReference type="PROSITE" id="PS50878"/>
    </source>
</evidence>
<organism evidence="2 3">
    <name type="scientific">Protopolystoma xenopodis</name>
    <dbReference type="NCBI Taxonomy" id="117903"/>
    <lineage>
        <taxon>Eukaryota</taxon>
        <taxon>Metazoa</taxon>
        <taxon>Spiralia</taxon>
        <taxon>Lophotrochozoa</taxon>
        <taxon>Platyhelminthes</taxon>
        <taxon>Monogenea</taxon>
        <taxon>Polyopisthocotylea</taxon>
        <taxon>Polystomatidea</taxon>
        <taxon>Polystomatidae</taxon>
        <taxon>Protopolystoma</taxon>
    </lineage>
</organism>
<gene>
    <name evidence="2" type="ORF">PXEA_LOCUS4668</name>
</gene>
<keyword evidence="3" id="KW-1185">Reference proteome</keyword>
<reference evidence="2" key="1">
    <citation type="submission" date="2018-11" db="EMBL/GenBank/DDBJ databases">
        <authorList>
            <consortium name="Pathogen Informatics"/>
        </authorList>
    </citation>
    <scope>NUCLEOTIDE SEQUENCE</scope>
</reference>
<feature type="domain" description="Reverse transcriptase" evidence="1">
    <location>
        <begin position="1"/>
        <end position="103"/>
    </location>
</feature>
<dbReference type="PANTHER" id="PTHR21301">
    <property type="entry name" value="REVERSE TRANSCRIPTASE"/>
    <property type="match status" value="1"/>
</dbReference>
<dbReference type="InterPro" id="IPR000477">
    <property type="entry name" value="RT_dom"/>
</dbReference>
<accession>A0A3S5B2A4</accession>
<dbReference type="Proteomes" id="UP000784294">
    <property type="component" value="Unassembled WGS sequence"/>
</dbReference>
<dbReference type="EMBL" id="CAAALY010011225">
    <property type="protein sequence ID" value="VEL11228.1"/>
    <property type="molecule type" value="Genomic_DNA"/>
</dbReference>
<protein>
    <recommendedName>
        <fullName evidence="1">Reverse transcriptase domain-containing protein</fullName>
    </recommendedName>
</protein>
<dbReference type="OrthoDB" id="10018421at2759"/>
<dbReference type="PANTHER" id="PTHR21301:SF10">
    <property type="entry name" value="REVERSE TRANSCRIPTASE DOMAIN-CONTAINING PROTEIN"/>
    <property type="match status" value="1"/>
</dbReference>
<sequence length="103" mass="12266">MGSSLSHFWENVYMDRVEKEFEKSPLQPRGLMRYLDDYIALWSHGEGSLDEFLNFINQLDARIEFTIAVEEDKRLPFLDFEVIRANGVCKRRLFRKNKPQLPI</sequence>
<dbReference type="PROSITE" id="PS50878">
    <property type="entry name" value="RT_POL"/>
    <property type="match status" value="1"/>
</dbReference>
<proteinExistence type="predicted"/>
<evidence type="ECO:0000313" key="2">
    <source>
        <dbReference type="EMBL" id="VEL11228.1"/>
    </source>
</evidence>
<comment type="caution">
    <text evidence="2">The sequence shown here is derived from an EMBL/GenBank/DDBJ whole genome shotgun (WGS) entry which is preliminary data.</text>
</comment>
<dbReference type="AlphaFoldDB" id="A0A3S5B2A4"/>
<evidence type="ECO:0000313" key="3">
    <source>
        <dbReference type="Proteomes" id="UP000784294"/>
    </source>
</evidence>
<name>A0A3S5B2A4_9PLAT</name>